<evidence type="ECO:0000256" key="6">
    <source>
        <dbReference type="HAMAP-Rule" id="MF_00040"/>
    </source>
</evidence>
<dbReference type="PANTHER" id="PTHR20982">
    <property type="entry name" value="RIBOSOME RECYCLING FACTOR"/>
    <property type="match status" value="1"/>
</dbReference>
<dbReference type="HAMAP" id="MF_00040">
    <property type="entry name" value="RRF"/>
    <property type="match status" value="1"/>
</dbReference>
<evidence type="ECO:0000256" key="5">
    <source>
        <dbReference type="ARBA" id="ARBA00025050"/>
    </source>
</evidence>
<comment type="subcellular location">
    <subcellularLocation>
        <location evidence="1 6">Cytoplasm</location>
    </subcellularLocation>
</comment>
<organism evidence="8 9">
    <name type="scientific">Rubellicoccus peritrichatus</name>
    <dbReference type="NCBI Taxonomy" id="3080537"/>
    <lineage>
        <taxon>Bacteria</taxon>
        <taxon>Pseudomonadati</taxon>
        <taxon>Verrucomicrobiota</taxon>
        <taxon>Opitutia</taxon>
        <taxon>Puniceicoccales</taxon>
        <taxon>Cerasicoccaceae</taxon>
        <taxon>Rubellicoccus</taxon>
    </lineage>
</organism>
<dbReference type="FunFam" id="1.10.132.20:FF:000001">
    <property type="entry name" value="Ribosome-recycling factor"/>
    <property type="match status" value="1"/>
</dbReference>
<dbReference type="InterPro" id="IPR023584">
    <property type="entry name" value="Ribosome_recyc_fac_dom"/>
</dbReference>
<keyword evidence="4 6" id="KW-0648">Protein biosynthesis</keyword>
<accession>A0AAQ3QU15</accession>
<keyword evidence="3 6" id="KW-0963">Cytoplasm</keyword>
<evidence type="ECO:0000256" key="1">
    <source>
        <dbReference type="ARBA" id="ARBA00004496"/>
    </source>
</evidence>
<dbReference type="GO" id="GO:0043023">
    <property type="term" value="F:ribosomal large subunit binding"/>
    <property type="evidence" value="ECO:0007669"/>
    <property type="project" value="TreeGrafter"/>
</dbReference>
<dbReference type="InterPro" id="IPR036191">
    <property type="entry name" value="RRF_sf"/>
</dbReference>
<dbReference type="AlphaFoldDB" id="A0AAQ3QU15"/>
<gene>
    <name evidence="6 8" type="primary">frr</name>
    <name evidence="8" type="ORF">RZN69_15325</name>
</gene>
<dbReference type="GO" id="GO:0005829">
    <property type="term" value="C:cytosol"/>
    <property type="evidence" value="ECO:0007669"/>
    <property type="project" value="GOC"/>
</dbReference>
<dbReference type="InterPro" id="IPR002661">
    <property type="entry name" value="Ribosome_recyc_fac"/>
</dbReference>
<evidence type="ECO:0000259" key="7">
    <source>
        <dbReference type="Pfam" id="PF01765"/>
    </source>
</evidence>
<feature type="domain" description="Ribosome recycling factor" evidence="7">
    <location>
        <begin position="23"/>
        <end position="184"/>
    </location>
</feature>
<comment type="function">
    <text evidence="5 6">Responsible for the release of ribosomes from messenger RNA at the termination of protein biosynthesis. May increase the efficiency of translation by recycling ribosomes from one round of translation to another.</text>
</comment>
<sequence length="186" mass="20592">MEPDQVVKKARADMQKALEHTLHELNSIHTGKASPSMVESIPVNAYGSSMQMKEVAAITTPDARTIQIEPWDKGLLQEVEKGIQTANIGINPTVRGSTIFCPLPELSGDRRKDLIKISHGMGEQGRVGVRAARRDAMDAIKQLVKDKAISEDDQKRLEKEVQSETDSFVAEIEQHLKAKEAELLQV</sequence>
<dbReference type="CDD" id="cd00520">
    <property type="entry name" value="RRF"/>
    <property type="match status" value="1"/>
</dbReference>
<dbReference type="Gene3D" id="3.30.1360.40">
    <property type="match status" value="1"/>
</dbReference>
<dbReference type="Pfam" id="PF01765">
    <property type="entry name" value="RRF"/>
    <property type="match status" value="1"/>
</dbReference>
<dbReference type="KEGG" id="puo:RZN69_15325"/>
<evidence type="ECO:0000256" key="2">
    <source>
        <dbReference type="ARBA" id="ARBA00005912"/>
    </source>
</evidence>
<dbReference type="Gene3D" id="1.10.132.20">
    <property type="entry name" value="Ribosome-recycling factor"/>
    <property type="match status" value="1"/>
</dbReference>
<name>A0AAQ3QU15_9BACT</name>
<dbReference type="RefSeq" id="WP_317832068.1">
    <property type="nucleotide sequence ID" value="NZ_CP136920.1"/>
</dbReference>
<dbReference type="GO" id="GO:0002184">
    <property type="term" value="P:cytoplasmic translational termination"/>
    <property type="evidence" value="ECO:0007669"/>
    <property type="project" value="TreeGrafter"/>
</dbReference>
<dbReference type="FunFam" id="3.30.1360.40:FF:000001">
    <property type="entry name" value="Ribosome-recycling factor"/>
    <property type="match status" value="1"/>
</dbReference>
<evidence type="ECO:0000256" key="3">
    <source>
        <dbReference type="ARBA" id="ARBA00022490"/>
    </source>
</evidence>
<dbReference type="EMBL" id="CP136920">
    <property type="protein sequence ID" value="WOO39993.1"/>
    <property type="molecule type" value="Genomic_DNA"/>
</dbReference>
<reference evidence="8 9" key="1">
    <citation type="submission" date="2023-10" db="EMBL/GenBank/DDBJ databases">
        <title>Rubellicoccus peritrichatus gen. nov., sp. nov., isolated from an algae of coral reef tank.</title>
        <authorList>
            <person name="Luo J."/>
        </authorList>
    </citation>
    <scope>NUCLEOTIDE SEQUENCE [LARGE SCALE GENOMIC DNA]</scope>
    <source>
        <strain evidence="8 9">CR14</strain>
    </source>
</reference>
<proteinExistence type="inferred from homology"/>
<evidence type="ECO:0000256" key="4">
    <source>
        <dbReference type="ARBA" id="ARBA00022917"/>
    </source>
</evidence>
<protein>
    <recommendedName>
        <fullName evidence="6">Ribosome-recycling factor</fullName>
        <shortName evidence="6">RRF</shortName>
    </recommendedName>
    <alternativeName>
        <fullName evidence="6">Ribosome-releasing factor</fullName>
    </alternativeName>
</protein>
<keyword evidence="9" id="KW-1185">Reference proteome</keyword>
<dbReference type="PANTHER" id="PTHR20982:SF3">
    <property type="entry name" value="MITOCHONDRIAL RIBOSOME RECYCLING FACTOR PSEUDO 1"/>
    <property type="match status" value="1"/>
</dbReference>
<dbReference type="SUPFAM" id="SSF55194">
    <property type="entry name" value="Ribosome recycling factor, RRF"/>
    <property type="match status" value="1"/>
</dbReference>
<evidence type="ECO:0000313" key="9">
    <source>
        <dbReference type="Proteomes" id="UP001304300"/>
    </source>
</evidence>
<comment type="similarity">
    <text evidence="2 6">Belongs to the RRF family.</text>
</comment>
<evidence type="ECO:0000313" key="8">
    <source>
        <dbReference type="EMBL" id="WOO39993.1"/>
    </source>
</evidence>
<dbReference type="NCBIfam" id="TIGR00496">
    <property type="entry name" value="frr"/>
    <property type="match status" value="1"/>
</dbReference>
<dbReference type="Proteomes" id="UP001304300">
    <property type="component" value="Chromosome"/>
</dbReference>